<evidence type="ECO:0000256" key="2">
    <source>
        <dbReference type="SAM" id="MobiDB-lite"/>
    </source>
</evidence>
<sequence length="275" mass="31016">MVMETNNQVSPSLPKSSSPTTTPLSFAAATAGTHARNEPSLPKRPPPSVFQNQLQENNRFKKFHIVIQTKFGAPKPFKKTLPQEAYNRINKALMDANANVDNMPIQIKVFTHYPSGDIKLYTRTRMEARWLFENRAAWAHQADPLLVMSPPTPAQPHQILKGGLIFDGNFMRTMTYTPGPPQCFNCLKTGHQAYQCKEDPTFTKCGNAHKSQNCKDLGYDPSIRRCMQCVNQDKSNNQPIDLCDEKYCHSALSQKCPICQKEIQNLKPPPRVNGE</sequence>
<dbReference type="Proteomes" id="UP000765509">
    <property type="component" value="Unassembled WGS sequence"/>
</dbReference>
<evidence type="ECO:0000313" key="5">
    <source>
        <dbReference type="Proteomes" id="UP000765509"/>
    </source>
</evidence>
<dbReference type="SMART" id="SM00343">
    <property type="entry name" value="ZnF_C2HC"/>
    <property type="match status" value="1"/>
</dbReference>
<keyword evidence="5" id="KW-1185">Reference proteome</keyword>
<dbReference type="AlphaFoldDB" id="A0A9Q3EBU8"/>
<dbReference type="InterPro" id="IPR001878">
    <property type="entry name" value="Znf_CCHC"/>
</dbReference>
<dbReference type="GO" id="GO:0003676">
    <property type="term" value="F:nucleic acid binding"/>
    <property type="evidence" value="ECO:0007669"/>
    <property type="project" value="InterPro"/>
</dbReference>
<dbReference type="GO" id="GO:0008270">
    <property type="term" value="F:zinc ion binding"/>
    <property type="evidence" value="ECO:0007669"/>
    <property type="project" value="UniProtKB-KW"/>
</dbReference>
<keyword evidence="1" id="KW-0862">Zinc</keyword>
<name>A0A9Q3EBU8_9BASI</name>
<evidence type="ECO:0000313" key="4">
    <source>
        <dbReference type="EMBL" id="MBW0516043.1"/>
    </source>
</evidence>
<evidence type="ECO:0000256" key="1">
    <source>
        <dbReference type="PROSITE-ProRule" id="PRU00047"/>
    </source>
</evidence>
<comment type="caution">
    <text evidence="4">The sequence shown here is derived from an EMBL/GenBank/DDBJ whole genome shotgun (WGS) entry which is preliminary data.</text>
</comment>
<feature type="compositionally biased region" description="Low complexity" evidence="2">
    <location>
        <begin position="10"/>
        <end position="31"/>
    </location>
</feature>
<keyword evidence="1" id="KW-0863">Zinc-finger</keyword>
<keyword evidence="1" id="KW-0479">Metal-binding</keyword>
<organism evidence="4 5">
    <name type="scientific">Austropuccinia psidii MF-1</name>
    <dbReference type="NCBI Taxonomy" id="1389203"/>
    <lineage>
        <taxon>Eukaryota</taxon>
        <taxon>Fungi</taxon>
        <taxon>Dikarya</taxon>
        <taxon>Basidiomycota</taxon>
        <taxon>Pucciniomycotina</taxon>
        <taxon>Pucciniomycetes</taxon>
        <taxon>Pucciniales</taxon>
        <taxon>Sphaerophragmiaceae</taxon>
        <taxon>Austropuccinia</taxon>
    </lineage>
</organism>
<reference evidence="4" key="1">
    <citation type="submission" date="2021-03" db="EMBL/GenBank/DDBJ databases">
        <title>Draft genome sequence of rust myrtle Austropuccinia psidii MF-1, a brazilian biotype.</title>
        <authorList>
            <person name="Quecine M.C."/>
            <person name="Pachon D.M.R."/>
            <person name="Bonatelli M.L."/>
            <person name="Correr F.H."/>
            <person name="Franceschini L.M."/>
            <person name="Leite T.F."/>
            <person name="Margarido G.R.A."/>
            <person name="Almeida C.A."/>
            <person name="Ferrarezi J.A."/>
            <person name="Labate C.A."/>
        </authorList>
    </citation>
    <scope>NUCLEOTIDE SEQUENCE</scope>
    <source>
        <strain evidence="4">MF-1</strain>
    </source>
</reference>
<protein>
    <recommendedName>
        <fullName evidence="3">CCHC-type domain-containing protein</fullName>
    </recommendedName>
</protein>
<feature type="domain" description="CCHC-type" evidence="3">
    <location>
        <begin position="183"/>
        <end position="198"/>
    </location>
</feature>
<proteinExistence type="predicted"/>
<dbReference type="OrthoDB" id="4230923at2759"/>
<accession>A0A9Q3EBU8</accession>
<evidence type="ECO:0000259" key="3">
    <source>
        <dbReference type="PROSITE" id="PS50158"/>
    </source>
</evidence>
<dbReference type="PROSITE" id="PS50158">
    <property type="entry name" value="ZF_CCHC"/>
    <property type="match status" value="1"/>
</dbReference>
<feature type="region of interest" description="Disordered" evidence="2">
    <location>
        <begin position="1"/>
        <end position="48"/>
    </location>
</feature>
<dbReference type="EMBL" id="AVOT02025013">
    <property type="protein sequence ID" value="MBW0516043.1"/>
    <property type="molecule type" value="Genomic_DNA"/>
</dbReference>
<gene>
    <name evidence="4" type="ORF">O181_055758</name>
</gene>